<reference evidence="2 3" key="1">
    <citation type="submission" date="2019-07" db="EMBL/GenBank/DDBJ databases">
        <title>Aquicoccus porphyridii gen. nov., sp. nov., isolated from a small marine red alga, Porphyridium marinum.</title>
        <authorList>
            <person name="Liu L."/>
        </authorList>
    </citation>
    <scope>NUCLEOTIDE SEQUENCE [LARGE SCALE GENOMIC DNA]</scope>
    <source>
        <strain evidence="2 3">L1 8-17</strain>
    </source>
</reference>
<dbReference type="AlphaFoldDB" id="A0A5A9ZI74"/>
<keyword evidence="3" id="KW-1185">Reference proteome</keyword>
<evidence type="ECO:0000313" key="3">
    <source>
        <dbReference type="Proteomes" id="UP000325291"/>
    </source>
</evidence>
<gene>
    <name evidence="2" type="ORF">FLO80_07845</name>
</gene>
<proteinExistence type="predicted"/>
<feature type="chain" id="PRO_5022746393" evidence="1">
    <location>
        <begin position="21"/>
        <end position="139"/>
    </location>
</feature>
<name>A0A5A9ZI74_9RHOB</name>
<dbReference type="RefSeq" id="WP_111365394.1">
    <property type="nucleotide sequence ID" value="NZ_JASHJG010000011.1"/>
</dbReference>
<evidence type="ECO:0000256" key="1">
    <source>
        <dbReference type="SAM" id="SignalP"/>
    </source>
</evidence>
<dbReference type="EMBL" id="VINQ01000004">
    <property type="protein sequence ID" value="KAA0916725.1"/>
    <property type="molecule type" value="Genomic_DNA"/>
</dbReference>
<organism evidence="2 3">
    <name type="scientific">Aquicoccus porphyridii</name>
    <dbReference type="NCBI Taxonomy" id="1852029"/>
    <lineage>
        <taxon>Bacteria</taxon>
        <taxon>Pseudomonadati</taxon>
        <taxon>Pseudomonadota</taxon>
        <taxon>Alphaproteobacteria</taxon>
        <taxon>Rhodobacterales</taxon>
        <taxon>Paracoccaceae</taxon>
        <taxon>Aquicoccus</taxon>
    </lineage>
</organism>
<evidence type="ECO:0000313" key="2">
    <source>
        <dbReference type="EMBL" id="KAA0916725.1"/>
    </source>
</evidence>
<protein>
    <submittedName>
        <fullName evidence="2">Uncharacterized protein</fullName>
    </submittedName>
</protein>
<sequence length="139" mass="14663">MRHILVSAIAMGLVAGSAHAFTAINGLTVTPVQGGFEVVTRGADGPRQIWCAAGEYARQAQGAGGNDRLYIQRGYGASLSETGKRGVVFTLHPGAALANGPRPGTGGNYSVSMRHEGYNLRTAHAEQFCADVFEDVWPF</sequence>
<keyword evidence="1" id="KW-0732">Signal</keyword>
<comment type="caution">
    <text evidence="2">The sequence shown here is derived from an EMBL/GenBank/DDBJ whole genome shotgun (WGS) entry which is preliminary data.</text>
</comment>
<dbReference type="Proteomes" id="UP000325291">
    <property type="component" value="Unassembled WGS sequence"/>
</dbReference>
<feature type="signal peptide" evidence="1">
    <location>
        <begin position="1"/>
        <end position="20"/>
    </location>
</feature>
<accession>A0A5A9ZI74</accession>